<protein>
    <submittedName>
        <fullName evidence="3">Uncharacterized protein</fullName>
    </submittedName>
</protein>
<feature type="region of interest" description="Disordered" evidence="1">
    <location>
        <begin position="1"/>
        <end position="21"/>
    </location>
</feature>
<reference evidence="3" key="1">
    <citation type="submission" date="2021-02" db="EMBL/GenBank/DDBJ databases">
        <authorList>
            <person name="Dougan E. K."/>
            <person name="Rhodes N."/>
            <person name="Thang M."/>
            <person name="Chan C."/>
        </authorList>
    </citation>
    <scope>NUCLEOTIDE SEQUENCE</scope>
</reference>
<dbReference type="EMBL" id="CAJNNW010035235">
    <property type="protein sequence ID" value="CAE8726515.1"/>
    <property type="molecule type" value="Genomic_DNA"/>
</dbReference>
<dbReference type="Proteomes" id="UP000654075">
    <property type="component" value="Unassembled WGS sequence"/>
</dbReference>
<feature type="region of interest" description="Disordered" evidence="1">
    <location>
        <begin position="57"/>
        <end position="114"/>
    </location>
</feature>
<keyword evidence="5" id="KW-1185">Reference proteome</keyword>
<evidence type="ECO:0000313" key="4">
    <source>
        <dbReference type="Proteomes" id="UP000626109"/>
    </source>
</evidence>
<dbReference type="OrthoDB" id="421672at2759"/>
<proteinExistence type="predicted"/>
<evidence type="ECO:0000256" key="1">
    <source>
        <dbReference type="SAM" id="MobiDB-lite"/>
    </source>
</evidence>
<dbReference type="AlphaFoldDB" id="A0A813LA39"/>
<sequence>MQPEGGMSETQPSSQGHYVDGEFRVMTTGHMPPYVENPRPLTQLPSETAEALKKFVRRNKPPIDRSRFNSASSANSASADVGEEKMIIQVNSGPLPAPRGFTSEHQYVPGQTDESFKKAEIKDLAENLKKFDIFDTISEERILEFEAIAEASRQGSNYKEYKQKTRKLDPNKFSSVAVVTRGEDGKSVVT</sequence>
<gene>
    <name evidence="2" type="ORF">PGLA1383_LOCUS39919</name>
    <name evidence="3" type="ORF">PGLA2088_LOCUS44511</name>
</gene>
<dbReference type="Proteomes" id="UP000626109">
    <property type="component" value="Unassembled WGS sequence"/>
</dbReference>
<dbReference type="EMBL" id="CAJNNV010027983">
    <property type="protein sequence ID" value="CAE8622476.1"/>
    <property type="molecule type" value="Genomic_DNA"/>
</dbReference>
<name>A0A813LA39_POLGL</name>
<organism evidence="3 4">
    <name type="scientific">Polarella glacialis</name>
    <name type="common">Dinoflagellate</name>
    <dbReference type="NCBI Taxonomy" id="89957"/>
    <lineage>
        <taxon>Eukaryota</taxon>
        <taxon>Sar</taxon>
        <taxon>Alveolata</taxon>
        <taxon>Dinophyceae</taxon>
        <taxon>Suessiales</taxon>
        <taxon>Suessiaceae</taxon>
        <taxon>Polarella</taxon>
    </lineage>
</organism>
<evidence type="ECO:0000313" key="2">
    <source>
        <dbReference type="EMBL" id="CAE8622476.1"/>
    </source>
</evidence>
<feature type="compositionally biased region" description="Low complexity" evidence="1">
    <location>
        <begin position="69"/>
        <end position="79"/>
    </location>
</feature>
<comment type="caution">
    <text evidence="3">The sequence shown here is derived from an EMBL/GenBank/DDBJ whole genome shotgun (WGS) entry which is preliminary data.</text>
</comment>
<evidence type="ECO:0000313" key="5">
    <source>
        <dbReference type="Proteomes" id="UP000654075"/>
    </source>
</evidence>
<evidence type="ECO:0000313" key="3">
    <source>
        <dbReference type="EMBL" id="CAE8726515.1"/>
    </source>
</evidence>
<accession>A0A813LA39</accession>